<feature type="transmembrane region" description="Helical" evidence="1">
    <location>
        <begin position="9"/>
        <end position="31"/>
    </location>
</feature>
<comment type="caution">
    <text evidence="2">The sequence shown here is derived from an EMBL/GenBank/DDBJ whole genome shotgun (WGS) entry which is preliminary data.</text>
</comment>
<keyword evidence="1" id="KW-1133">Transmembrane helix</keyword>
<evidence type="ECO:0000256" key="1">
    <source>
        <dbReference type="SAM" id="Phobius"/>
    </source>
</evidence>
<dbReference type="Proteomes" id="UP000242712">
    <property type="component" value="Unassembled WGS sequence"/>
</dbReference>
<dbReference type="EMBL" id="PPPX01000011">
    <property type="protein sequence ID" value="POA09041.1"/>
    <property type="molecule type" value="Genomic_DNA"/>
</dbReference>
<reference evidence="2 3" key="1">
    <citation type="submission" date="2017-08" db="EMBL/GenBank/DDBJ databases">
        <title>Draft genome sequences of 64 type strains of genus Staph aureus.</title>
        <authorList>
            <person name="Cole K."/>
            <person name="Golubchik T."/>
            <person name="Russell J."/>
            <person name="Foster D."/>
            <person name="Llewelyn M."/>
            <person name="Wilson D."/>
            <person name="Crook D."/>
            <person name="Paul J."/>
        </authorList>
    </citation>
    <scope>NUCLEOTIDE SEQUENCE [LARGE SCALE GENOMIC DNA]</scope>
    <source>
        <strain evidence="2 3">DSM 29875</strain>
    </source>
</reference>
<evidence type="ECO:0000313" key="2">
    <source>
        <dbReference type="EMBL" id="POA09041.1"/>
    </source>
</evidence>
<evidence type="ECO:0008006" key="4">
    <source>
        <dbReference type="Google" id="ProtNLM"/>
    </source>
</evidence>
<dbReference type="InterPro" id="IPR005915">
    <property type="entry name" value="Tandem_5TM"/>
</dbReference>
<dbReference type="AlphaFoldDB" id="A0A2K4FCL5"/>
<protein>
    <recommendedName>
        <fullName evidence="4">DUF443 domain-containing protein</fullName>
    </recommendedName>
</protein>
<evidence type="ECO:0000313" key="3">
    <source>
        <dbReference type="Proteomes" id="UP000242712"/>
    </source>
</evidence>
<name>A0A2K4FCL5_9STAP</name>
<feature type="transmembrane region" description="Helical" evidence="1">
    <location>
        <begin position="37"/>
        <end position="60"/>
    </location>
</feature>
<gene>
    <name evidence="2" type="ORF">CD039_08650</name>
</gene>
<proteinExistence type="predicted"/>
<accession>A0A2K4FCL5</accession>
<organism evidence="2 3">
    <name type="scientific">Staphylococcus argensis</name>
    <dbReference type="NCBI Taxonomy" id="1607738"/>
    <lineage>
        <taxon>Bacteria</taxon>
        <taxon>Bacillati</taxon>
        <taxon>Bacillota</taxon>
        <taxon>Bacilli</taxon>
        <taxon>Bacillales</taxon>
        <taxon>Staphylococcaceae</taxon>
        <taxon>Staphylococcus</taxon>
    </lineage>
</organism>
<dbReference type="Pfam" id="PF04276">
    <property type="entry name" value="DUF443"/>
    <property type="match status" value="1"/>
</dbReference>
<keyword evidence="1" id="KW-0472">Membrane</keyword>
<sequence length="73" mass="8733">MLFPTFKNLIIVLFNFFLLSLLSSVSYYEIGENNFNIIYYICWLSIFLMFTILNLCTIIGKKIHVKICRRKDQ</sequence>
<keyword evidence="1" id="KW-0812">Transmembrane</keyword>
<keyword evidence="3" id="KW-1185">Reference proteome</keyword>